<feature type="compositionally biased region" description="Basic residues" evidence="1">
    <location>
        <begin position="16"/>
        <end position="32"/>
    </location>
</feature>
<feature type="compositionally biased region" description="Basic and acidic residues" evidence="1">
    <location>
        <begin position="44"/>
        <end position="56"/>
    </location>
</feature>
<organism evidence="2 3">
    <name type="scientific">Streptomyces corynorhini</name>
    <dbReference type="NCBI Taxonomy" id="2282652"/>
    <lineage>
        <taxon>Bacteria</taxon>
        <taxon>Bacillati</taxon>
        <taxon>Actinomycetota</taxon>
        <taxon>Actinomycetes</taxon>
        <taxon>Kitasatosporales</taxon>
        <taxon>Streptomycetaceae</taxon>
        <taxon>Streptomyces</taxon>
    </lineage>
</organism>
<evidence type="ECO:0000256" key="1">
    <source>
        <dbReference type="SAM" id="MobiDB-lite"/>
    </source>
</evidence>
<name>A0A370B5K5_9ACTN</name>
<dbReference type="GO" id="GO:0005737">
    <property type="term" value="C:cytoplasm"/>
    <property type="evidence" value="ECO:0007669"/>
    <property type="project" value="TreeGrafter"/>
</dbReference>
<dbReference type="EMBL" id="QQNA01000206">
    <property type="protein sequence ID" value="RDG35639.1"/>
    <property type="molecule type" value="Genomic_DNA"/>
</dbReference>
<dbReference type="InterPro" id="IPR036291">
    <property type="entry name" value="NAD(P)-bd_dom_sf"/>
</dbReference>
<sequence length="434" mass="46071">MDKESSRRASAVGWRSSRHHPYGRYRRPGPRPRPRDSQTGAAGEADRESGARDGRRARVRPRRAGDEAGSQRAAHEGNGERRVTEDLLFLDRAAVMACAADVDLCEATAWALGHHAEGATRMPAEGYLPWTNDAGGQCRSLAMLGAVEPPGGTPVRGVKIINAATTNPALGAERAGGVSLLFDQHTARPVLMAEAGWLSAARTAAYTMVSLRHLGPREWDALSVIGCGTLARAHLELLGTQFPQAKSVHLYDTDPERAADLAKWLGQHCPQLHPQIAPSARAAVGAARVVVTTTTVDTGFVPAAWLEPGTFVAHVSLSDLLPDAFVTAEAIYVDDVDLVAENPRRTLGALLRDGLVAAPGVTPRRGDATGEGAAVPEVNGTLGQVIAGRIEAVRPHRGHVISNPFGMAILDVALLEAVHQAALRRGTGQRLCLY</sequence>
<dbReference type="Gene3D" id="3.40.50.720">
    <property type="entry name" value="NAD(P)-binding Rossmann-like Domain"/>
    <property type="match status" value="1"/>
</dbReference>
<dbReference type="Pfam" id="PF02423">
    <property type="entry name" value="OCD_Mu_crystall"/>
    <property type="match status" value="1"/>
</dbReference>
<dbReference type="AlphaFoldDB" id="A0A370B5K5"/>
<keyword evidence="3" id="KW-1185">Reference proteome</keyword>
<protein>
    <submittedName>
        <fullName evidence="2">Ornithine cyclodeaminase</fullName>
    </submittedName>
</protein>
<dbReference type="Gene3D" id="3.30.1780.10">
    <property type="entry name" value="ornithine cyclodeaminase, domain 1"/>
    <property type="match status" value="1"/>
</dbReference>
<dbReference type="InterPro" id="IPR023401">
    <property type="entry name" value="ODC_N"/>
</dbReference>
<comment type="caution">
    <text evidence="2">The sequence shown here is derived from an EMBL/GenBank/DDBJ whole genome shotgun (WGS) entry which is preliminary data.</text>
</comment>
<dbReference type="SUPFAM" id="SSF51735">
    <property type="entry name" value="NAD(P)-binding Rossmann-fold domains"/>
    <property type="match status" value="1"/>
</dbReference>
<evidence type="ECO:0000313" key="2">
    <source>
        <dbReference type="EMBL" id="RDG35639.1"/>
    </source>
</evidence>
<reference evidence="2 3" key="1">
    <citation type="submission" date="2018-07" db="EMBL/GenBank/DDBJ databases">
        <title>Streptomyces species from bats.</title>
        <authorList>
            <person name="Dunlap C."/>
        </authorList>
    </citation>
    <scope>NUCLEOTIDE SEQUENCE [LARGE SCALE GENOMIC DNA]</scope>
    <source>
        <strain evidence="2 3">AC230</strain>
    </source>
</reference>
<dbReference type="PANTHER" id="PTHR13812">
    <property type="entry name" value="KETIMINE REDUCTASE MU-CRYSTALLIN"/>
    <property type="match status" value="1"/>
</dbReference>
<dbReference type="Proteomes" id="UP000253741">
    <property type="component" value="Unassembled WGS sequence"/>
</dbReference>
<evidence type="ECO:0000313" key="3">
    <source>
        <dbReference type="Proteomes" id="UP000253741"/>
    </source>
</evidence>
<gene>
    <name evidence="2" type="ORF">DVH02_24190</name>
</gene>
<proteinExistence type="predicted"/>
<dbReference type="PANTHER" id="PTHR13812:SF19">
    <property type="entry name" value="KETIMINE REDUCTASE MU-CRYSTALLIN"/>
    <property type="match status" value="1"/>
</dbReference>
<accession>A0A370B5K5</accession>
<feature type="region of interest" description="Disordered" evidence="1">
    <location>
        <begin position="1"/>
        <end position="81"/>
    </location>
</feature>
<dbReference type="InterPro" id="IPR003462">
    <property type="entry name" value="ODC_Mu_crystall"/>
</dbReference>